<dbReference type="OrthoDB" id="5392938at2"/>
<dbReference type="RefSeq" id="WP_149307738.1">
    <property type="nucleotide sequence ID" value="NZ_SRSD01000006.1"/>
</dbReference>
<gene>
    <name evidence="3" type="ORF">ET418_11375</name>
</gene>
<protein>
    <recommendedName>
        <fullName evidence="5">Lipoprotein</fullName>
    </recommendedName>
</protein>
<organism evidence="3 4">
    <name type="scientific">Oryzomonas rubra</name>
    <dbReference type="NCBI Taxonomy" id="2509454"/>
    <lineage>
        <taxon>Bacteria</taxon>
        <taxon>Pseudomonadati</taxon>
        <taxon>Thermodesulfobacteriota</taxon>
        <taxon>Desulfuromonadia</taxon>
        <taxon>Geobacterales</taxon>
        <taxon>Geobacteraceae</taxon>
        <taxon>Oryzomonas</taxon>
    </lineage>
</organism>
<evidence type="ECO:0000313" key="4">
    <source>
        <dbReference type="Proteomes" id="UP000324298"/>
    </source>
</evidence>
<feature type="chain" id="PRO_5022871720" description="Lipoprotein" evidence="2">
    <location>
        <begin position="23"/>
        <end position="387"/>
    </location>
</feature>
<evidence type="ECO:0000256" key="2">
    <source>
        <dbReference type="SAM" id="SignalP"/>
    </source>
</evidence>
<evidence type="ECO:0008006" key="5">
    <source>
        <dbReference type="Google" id="ProtNLM"/>
    </source>
</evidence>
<feature type="compositionally biased region" description="Acidic residues" evidence="1">
    <location>
        <begin position="361"/>
        <end position="374"/>
    </location>
</feature>
<keyword evidence="2" id="KW-0732">Signal</keyword>
<feature type="signal peptide" evidence="2">
    <location>
        <begin position="1"/>
        <end position="22"/>
    </location>
</feature>
<sequence>MKRMIMTVLGTMVICISGCATSLPPHEELNRAVKKSLDATGFNYRSKSRVSELSLPKQDADTAANAKGLKYLMAGLDIVRGFSVNMDGAIDMTAKKSEVLYDLQYNKDNVDVSIKLPLLFDYNAQTIYVGTSFLNTVLDFVAPQAPETRGKLIKINIGELLQEGAASTPELAKLIGGNRFSAKNMDLFNTVFKAVLLKAVTTLNDSSFSDQPLTGQDKKAGVTRHIRVALGHSDSVAVVVDIIGGVAQALFQEGAINKKEYALLLTLTDKQMLDGLADQFTLTMANDVGIGHTGHIGYWATRLSVADTKGEYRIGVETVSTFDGYNAPRFSMTPEAGKVVDFKEVLAAVAAATARDKEDAAQPDEEAPDDDSCSPEEPAPDGAGSML</sequence>
<reference evidence="3 4" key="1">
    <citation type="submission" date="2019-04" db="EMBL/GenBank/DDBJ databases">
        <title>Geobacter ruber sp. nov., ferric-reducing bacteria isolated from paddy soil.</title>
        <authorList>
            <person name="Xu Z."/>
            <person name="Masuda Y."/>
            <person name="Itoh H."/>
            <person name="Senoo K."/>
        </authorList>
    </citation>
    <scope>NUCLEOTIDE SEQUENCE [LARGE SCALE GENOMIC DNA]</scope>
    <source>
        <strain evidence="3 4">Red88</strain>
    </source>
</reference>
<keyword evidence="4" id="KW-1185">Reference proteome</keyword>
<evidence type="ECO:0000256" key="1">
    <source>
        <dbReference type="SAM" id="MobiDB-lite"/>
    </source>
</evidence>
<dbReference type="EMBL" id="SRSD01000006">
    <property type="protein sequence ID" value="KAA0891375.1"/>
    <property type="molecule type" value="Genomic_DNA"/>
</dbReference>
<feature type="region of interest" description="Disordered" evidence="1">
    <location>
        <begin position="353"/>
        <end position="387"/>
    </location>
</feature>
<comment type="caution">
    <text evidence="3">The sequence shown here is derived from an EMBL/GenBank/DDBJ whole genome shotgun (WGS) entry which is preliminary data.</text>
</comment>
<proteinExistence type="predicted"/>
<name>A0A5A9XFY6_9BACT</name>
<dbReference type="AlphaFoldDB" id="A0A5A9XFY6"/>
<evidence type="ECO:0000313" key="3">
    <source>
        <dbReference type="EMBL" id="KAA0891375.1"/>
    </source>
</evidence>
<accession>A0A5A9XFY6</accession>
<dbReference type="Proteomes" id="UP000324298">
    <property type="component" value="Unassembled WGS sequence"/>
</dbReference>